<feature type="transmembrane region" description="Helical" evidence="8">
    <location>
        <begin position="89"/>
        <end position="113"/>
    </location>
</feature>
<comment type="similarity">
    <text evidence="7">Belongs to the MPDU1 (TC 2.A.43.3) family.</text>
</comment>
<dbReference type="InterPro" id="IPR006603">
    <property type="entry name" value="PQ-loop_rpt"/>
</dbReference>
<proteinExistence type="inferred from homology"/>
<evidence type="ECO:0000256" key="3">
    <source>
        <dbReference type="ARBA" id="ARBA00022692"/>
    </source>
</evidence>
<evidence type="ECO:0000256" key="6">
    <source>
        <dbReference type="ARBA" id="ARBA00023136"/>
    </source>
</evidence>
<keyword evidence="5 8" id="KW-1133">Transmembrane helix</keyword>
<keyword evidence="6 8" id="KW-0472">Membrane</keyword>
<dbReference type="PANTHER" id="PTHR12226">
    <property type="entry name" value="MANNOSE-P-DOLICHOL UTILIZATION DEFECT 1 LEC35 -RELATED"/>
    <property type="match status" value="1"/>
</dbReference>
<keyword evidence="2" id="KW-0813">Transport</keyword>
<dbReference type="GO" id="GO:0016020">
    <property type="term" value="C:membrane"/>
    <property type="evidence" value="ECO:0007669"/>
    <property type="project" value="UniProtKB-SubCell"/>
</dbReference>
<keyword evidence="11" id="KW-1185">Reference proteome</keyword>
<comment type="subcellular location">
    <subcellularLocation>
        <location evidence="1">Membrane</location>
        <topology evidence="1">Multi-pass membrane protein</topology>
    </subcellularLocation>
</comment>
<accession>A0A7G2CLB2</accession>
<organism evidence="10 11">
    <name type="scientific">Angomonas deanei</name>
    <dbReference type="NCBI Taxonomy" id="59799"/>
    <lineage>
        <taxon>Eukaryota</taxon>
        <taxon>Discoba</taxon>
        <taxon>Euglenozoa</taxon>
        <taxon>Kinetoplastea</taxon>
        <taxon>Metakinetoplastina</taxon>
        <taxon>Trypanosomatida</taxon>
        <taxon>Trypanosomatidae</taxon>
        <taxon>Strigomonadinae</taxon>
        <taxon>Angomonas</taxon>
    </lineage>
</organism>
<evidence type="ECO:0000256" key="5">
    <source>
        <dbReference type="ARBA" id="ARBA00022989"/>
    </source>
</evidence>
<dbReference type="PANTHER" id="PTHR12226:SF2">
    <property type="entry name" value="MANNOSE-P-DOLICHOL UTILIZATION DEFECT 1 PROTEIN"/>
    <property type="match status" value="1"/>
</dbReference>
<dbReference type="InterPro" id="IPR016817">
    <property type="entry name" value="MannP-dilichol_defect-1"/>
</dbReference>
<dbReference type="EMBL" id="LR877157">
    <property type="protein sequence ID" value="CAD2219353.1"/>
    <property type="molecule type" value="Genomic_DNA"/>
</dbReference>
<feature type="transmembrane region" description="Helical" evidence="8">
    <location>
        <begin position="58"/>
        <end position="77"/>
    </location>
</feature>
<keyword evidence="9" id="KW-0732">Signal</keyword>
<sequence length="127" mass="13958">MRSALLVLLLELLTFAAFCTGALPTSVHKALLSSQILLNISSRVPQILMNYRNKSTGALSFLTFFLAFGGGVARVMTTAINVPWEKGKAVFLTQFIVAATLNLIVISQILYYAPRRRQVAKKDGKIQ</sequence>
<dbReference type="SMART" id="SM00679">
    <property type="entry name" value="CTNS"/>
    <property type="match status" value="1"/>
</dbReference>
<feature type="chain" id="PRO_5028965089" evidence="9">
    <location>
        <begin position="22"/>
        <end position="127"/>
    </location>
</feature>
<evidence type="ECO:0000313" key="10">
    <source>
        <dbReference type="EMBL" id="CAD2219353.1"/>
    </source>
</evidence>
<evidence type="ECO:0000256" key="7">
    <source>
        <dbReference type="ARBA" id="ARBA00038475"/>
    </source>
</evidence>
<evidence type="ECO:0000313" key="11">
    <source>
        <dbReference type="Proteomes" id="UP000515908"/>
    </source>
</evidence>
<keyword evidence="4" id="KW-0677">Repeat</keyword>
<dbReference type="Gene3D" id="1.20.1280.290">
    <property type="match status" value="1"/>
</dbReference>
<evidence type="ECO:0000256" key="4">
    <source>
        <dbReference type="ARBA" id="ARBA00022737"/>
    </source>
</evidence>
<keyword evidence="3 8" id="KW-0812">Transmembrane</keyword>
<evidence type="ECO:0000256" key="1">
    <source>
        <dbReference type="ARBA" id="ARBA00004141"/>
    </source>
</evidence>
<gene>
    <name evidence="10" type="ORF">ADEAN_000685800</name>
</gene>
<reference evidence="10 11" key="1">
    <citation type="submission" date="2020-08" db="EMBL/GenBank/DDBJ databases">
        <authorList>
            <person name="Newling K."/>
            <person name="Davey J."/>
            <person name="Forrester S."/>
        </authorList>
    </citation>
    <scope>NUCLEOTIDE SEQUENCE [LARGE SCALE GENOMIC DNA]</scope>
    <source>
        <strain evidence="11">Crithidia deanei Carvalho (ATCC PRA-265)</strain>
    </source>
</reference>
<protein>
    <submittedName>
        <fullName evidence="10">PQ loop repeat, putative</fullName>
    </submittedName>
</protein>
<evidence type="ECO:0000256" key="9">
    <source>
        <dbReference type="SAM" id="SignalP"/>
    </source>
</evidence>
<evidence type="ECO:0000256" key="8">
    <source>
        <dbReference type="SAM" id="Phobius"/>
    </source>
</evidence>
<dbReference type="AlphaFoldDB" id="A0A7G2CLB2"/>
<feature type="signal peptide" evidence="9">
    <location>
        <begin position="1"/>
        <end position="21"/>
    </location>
</feature>
<dbReference type="Proteomes" id="UP000515908">
    <property type="component" value="Chromosome 13"/>
</dbReference>
<dbReference type="Pfam" id="PF04193">
    <property type="entry name" value="PQ-loop"/>
    <property type="match status" value="1"/>
</dbReference>
<name>A0A7G2CLB2_9TRYP</name>
<evidence type="ECO:0000256" key="2">
    <source>
        <dbReference type="ARBA" id="ARBA00022448"/>
    </source>
</evidence>
<dbReference type="VEuPathDB" id="TriTrypDB:ADEAN_000685800"/>